<dbReference type="EMBL" id="BMYQ01000001">
    <property type="protein sequence ID" value="GGW22410.1"/>
    <property type="molecule type" value="Genomic_DNA"/>
</dbReference>
<protein>
    <recommendedName>
        <fullName evidence="1">ABM domain-containing protein</fullName>
    </recommendedName>
</protein>
<dbReference type="InterPro" id="IPR011008">
    <property type="entry name" value="Dimeric_a/b-barrel"/>
</dbReference>
<sequence>MRGLARGVFPPGFCLPGRGGRMIRLRGHLICLAPEDATALIGHLDDHLHLSRATPGCLICDITPTDDPMVFEMIEAFRDRATFDAHQTRVRGSAWFAATRGILRDLRLEEIGD</sequence>
<dbReference type="SUPFAM" id="SSF54909">
    <property type="entry name" value="Dimeric alpha+beta barrel"/>
    <property type="match status" value="1"/>
</dbReference>
<dbReference type="Pfam" id="PF03992">
    <property type="entry name" value="ABM"/>
    <property type="match status" value="1"/>
</dbReference>
<reference evidence="2" key="2">
    <citation type="submission" date="2020-09" db="EMBL/GenBank/DDBJ databases">
        <authorList>
            <person name="Sun Q."/>
            <person name="Kim S."/>
        </authorList>
    </citation>
    <scope>NUCLEOTIDE SEQUENCE</scope>
    <source>
        <strain evidence="2">KCTC 23714</strain>
    </source>
</reference>
<evidence type="ECO:0000313" key="3">
    <source>
        <dbReference type="Proteomes" id="UP000628984"/>
    </source>
</evidence>
<name>A0A918MHS6_9RHOB</name>
<dbReference type="Gene3D" id="3.30.70.100">
    <property type="match status" value="1"/>
</dbReference>
<comment type="caution">
    <text evidence="2">The sequence shown here is derived from an EMBL/GenBank/DDBJ whole genome shotgun (WGS) entry which is preliminary data.</text>
</comment>
<organism evidence="2 3">
    <name type="scientific">Gemmobacter lanyuensis</name>
    <dbReference type="NCBI Taxonomy" id="1054497"/>
    <lineage>
        <taxon>Bacteria</taxon>
        <taxon>Pseudomonadati</taxon>
        <taxon>Pseudomonadota</taxon>
        <taxon>Alphaproteobacteria</taxon>
        <taxon>Rhodobacterales</taxon>
        <taxon>Paracoccaceae</taxon>
        <taxon>Gemmobacter</taxon>
    </lineage>
</organism>
<reference evidence="2" key="1">
    <citation type="journal article" date="2014" name="Int. J. Syst. Evol. Microbiol.">
        <title>Complete genome sequence of Corynebacterium casei LMG S-19264T (=DSM 44701T), isolated from a smear-ripened cheese.</title>
        <authorList>
            <consortium name="US DOE Joint Genome Institute (JGI-PGF)"/>
            <person name="Walter F."/>
            <person name="Albersmeier A."/>
            <person name="Kalinowski J."/>
            <person name="Ruckert C."/>
        </authorList>
    </citation>
    <scope>NUCLEOTIDE SEQUENCE</scope>
    <source>
        <strain evidence="2">KCTC 23714</strain>
    </source>
</reference>
<keyword evidence="3" id="KW-1185">Reference proteome</keyword>
<evidence type="ECO:0000259" key="1">
    <source>
        <dbReference type="Pfam" id="PF03992"/>
    </source>
</evidence>
<proteinExistence type="predicted"/>
<dbReference type="AlphaFoldDB" id="A0A918MHS6"/>
<evidence type="ECO:0000313" key="2">
    <source>
        <dbReference type="EMBL" id="GGW22410.1"/>
    </source>
</evidence>
<accession>A0A918MHS6</accession>
<dbReference type="InterPro" id="IPR007138">
    <property type="entry name" value="ABM_dom"/>
</dbReference>
<dbReference type="Proteomes" id="UP000628984">
    <property type="component" value="Unassembled WGS sequence"/>
</dbReference>
<feature type="domain" description="ABM" evidence="1">
    <location>
        <begin position="33"/>
        <end position="88"/>
    </location>
</feature>
<gene>
    <name evidence="2" type="ORF">GCM10011452_05830</name>
</gene>